<feature type="compositionally biased region" description="Basic and acidic residues" evidence="6">
    <location>
        <begin position="432"/>
        <end position="443"/>
    </location>
</feature>
<dbReference type="Proteomes" id="UP000230750">
    <property type="component" value="Unassembled WGS sequence"/>
</dbReference>
<evidence type="ECO:0000256" key="3">
    <source>
        <dbReference type="ARBA" id="ARBA00022833"/>
    </source>
</evidence>
<dbReference type="EMBL" id="MRZV01001421">
    <property type="protein sequence ID" value="PIK37991.1"/>
    <property type="molecule type" value="Genomic_DNA"/>
</dbReference>
<dbReference type="GO" id="GO:0045202">
    <property type="term" value="C:synapse"/>
    <property type="evidence" value="ECO:0007669"/>
    <property type="project" value="TreeGrafter"/>
</dbReference>
<dbReference type="PANTHER" id="PTHR12268:SF27">
    <property type="entry name" value="DYSTROBREVIN, ISOFORM F"/>
    <property type="match status" value="1"/>
</dbReference>
<dbReference type="AlphaFoldDB" id="A0A2G8JQC9"/>
<proteinExistence type="predicted"/>
<dbReference type="GO" id="GO:0008270">
    <property type="term" value="F:zinc ion binding"/>
    <property type="evidence" value="ECO:0007669"/>
    <property type="project" value="UniProtKB-KW"/>
</dbReference>
<feature type="domain" description="ZZ-type" evidence="7">
    <location>
        <begin position="103"/>
        <end position="159"/>
    </location>
</feature>
<feature type="region of interest" description="Disordered" evidence="6">
    <location>
        <begin position="392"/>
        <end position="443"/>
    </location>
</feature>
<feature type="compositionally biased region" description="Basic and acidic residues" evidence="6">
    <location>
        <begin position="396"/>
        <end position="414"/>
    </location>
</feature>
<dbReference type="CDD" id="cd02334">
    <property type="entry name" value="ZZ_dystrophin"/>
    <property type="match status" value="1"/>
</dbReference>
<protein>
    <submittedName>
        <fullName evidence="8">Putative dystrobrevin beta isoform X2</fullName>
    </submittedName>
</protein>
<feature type="compositionally biased region" description="Polar residues" evidence="6">
    <location>
        <begin position="548"/>
        <end position="562"/>
    </location>
</feature>
<evidence type="ECO:0000259" key="7">
    <source>
        <dbReference type="PROSITE" id="PS50135"/>
    </source>
</evidence>
<dbReference type="InterPro" id="IPR043145">
    <property type="entry name" value="Znf_ZZ_sf"/>
</dbReference>
<dbReference type="GO" id="GO:0099536">
    <property type="term" value="P:synaptic signaling"/>
    <property type="evidence" value="ECO:0007669"/>
    <property type="project" value="TreeGrafter"/>
</dbReference>
<dbReference type="SUPFAM" id="SSF57850">
    <property type="entry name" value="RING/U-box"/>
    <property type="match status" value="1"/>
</dbReference>
<dbReference type="InterPro" id="IPR015154">
    <property type="entry name" value="EF-hand_dom_typ2"/>
</dbReference>
<evidence type="ECO:0000313" key="9">
    <source>
        <dbReference type="Proteomes" id="UP000230750"/>
    </source>
</evidence>
<name>A0A2G8JQC9_STIJA</name>
<dbReference type="STRING" id="307972.A0A2G8JQC9"/>
<comment type="caution">
    <text evidence="8">The sequence shown here is derived from an EMBL/GenBank/DDBJ whole genome shotgun (WGS) entry which is preliminary data.</text>
</comment>
<reference evidence="8 9" key="1">
    <citation type="journal article" date="2017" name="PLoS Biol.">
        <title>The sea cucumber genome provides insights into morphological evolution and visceral regeneration.</title>
        <authorList>
            <person name="Zhang X."/>
            <person name="Sun L."/>
            <person name="Yuan J."/>
            <person name="Sun Y."/>
            <person name="Gao Y."/>
            <person name="Zhang L."/>
            <person name="Li S."/>
            <person name="Dai H."/>
            <person name="Hamel J.F."/>
            <person name="Liu C."/>
            <person name="Yu Y."/>
            <person name="Liu S."/>
            <person name="Lin W."/>
            <person name="Guo K."/>
            <person name="Jin S."/>
            <person name="Xu P."/>
            <person name="Storey K.B."/>
            <person name="Huan P."/>
            <person name="Zhang T."/>
            <person name="Zhou Y."/>
            <person name="Zhang J."/>
            <person name="Lin C."/>
            <person name="Li X."/>
            <person name="Xing L."/>
            <person name="Huo D."/>
            <person name="Sun M."/>
            <person name="Wang L."/>
            <person name="Mercier A."/>
            <person name="Li F."/>
            <person name="Yang H."/>
            <person name="Xiang J."/>
        </authorList>
    </citation>
    <scope>NUCLEOTIDE SEQUENCE [LARGE SCALE GENOMIC DNA]</scope>
    <source>
        <strain evidence="8">Shaxun</strain>
        <tissue evidence="8">Muscle</tissue>
    </source>
</reference>
<evidence type="ECO:0000256" key="6">
    <source>
        <dbReference type="SAM" id="MobiDB-lite"/>
    </source>
</evidence>
<organism evidence="8 9">
    <name type="scientific">Stichopus japonicus</name>
    <name type="common">Sea cucumber</name>
    <dbReference type="NCBI Taxonomy" id="307972"/>
    <lineage>
        <taxon>Eukaryota</taxon>
        <taxon>Metazoa</taxon>
        <taxon>Echinodermata</taxon>
        <taxon>Eleutherozoa</taxon>
        <taxon>Echinozoa</taxon>
        <taxon>Holothuroidea</taxon>
        <taxon>Aspidochirotacea</taxon>
        <taxon>Aspidochirotida</taxon>
        <taxon>Stichopodidae</taxon>
        <taxon>Apostichopus</taxon>
    </lineage>
</organism>
<dbReference type="Gene3D" id="3.30.60.90">
    <property type="match status" value="1"/>
</dbReference>
<dbReference type="OrthoDB" id="6019271at2759"/>
<evidence type="ECO:0000256" key="4">
    <source>
        <dbReference type="PROSITE-ProRule" id="PRU00228"/>
    </source>
</evidence>
<dbReference type="PANTHER" id="PTHR12268">
    <property type="entry name" value="E3 UBIQUITIN-PROTEIN LIGASE KCMF1"/>
    <property type="match status" value="1"/>
</dbReference>
<dbReference type="InterPro" id="IPR011992">
    <property type="entry name" value="EF-hand-dom_pair"/>
</dbReference>
<keyword evidence="9" id="KW-1185">Reference proteome</keyword>
<dbReference type="InterPro" id="IPR050774">
    <property type="entry name" value="KCMF1/Dystrophin"/>
</dbReference>
<feature type="compositionally biased region" description="Basic and acidic residues" evidence="6">
    <location>
        <begin position="494"/>
        <end position="547"/>
    </location>
</feature>
<feature type="compositionally biased region" description="Polar residues" evidence="6">
    <location>
        <begin position="415"/>
        <end position="425"/>
    </location>
</feature>
<dbReference type="SMART" id="SM00291">
    <property type="entry name" value="ZnF_ZZ"/>
    <property type="match status" value="1"/>
</dbReference>
<dbReference type="Gene3D" id="1.10.238.10">
    <property type="entry name" value="EF-hand"/>
    <property type="match status" value="1"/>
</dbReference>
<dbReference type="GO" id="GO:0005886">
    <property type="term" value="C:plasma membrane"/>
    <property type="evidence" value="ECO:0007669"/>
    <property type="project" value="TreeGrafter"/>
</dbReference>
<evidence type="ECO:0000256" key="1">
    <source>
        <dbReference type="ARBA" id="ARBA00022723"/>
    </source>
</evidence>
<dbReference type="PROSITE" id="PS01357">
    <property type="entry name" value="ZF_ZZ_1"/>
    <property type="match status" value="1"/>
</dbReference>
<sequence>MRLLDQLKLPDLFSQLSDANGVLISTKFEEYLKLILQLPTAVFEGPSFGYDENTAKTVFNQGQSANRQVTLNVFLDTLLVEPGPQPLLWLPLMHKMAAVENVFHSVECSNCHTESMMGFRYKCQNCPNYQLCQNCFWRGKTSGSHSNDHEMKEHSTWVQKSPAKKMSNVLKKPFKGSPGKHSRSMPHLEEPERPLDLAHIVPPSPVTILSYDSPDMKRTTASVEDDYRRLNKSLDNSRLDDEHRLIARYTAKLANAQANPRDHERDSETASGARRGNPFFKPSEKSHPLAELRLLRQRKDDLELRMSALQENRRELMVQLESLMKLLKTHGSPRSSPGQSPHHNLQGNSTTGHQNSGDSPTRRINTNNSGSRNLRTDLLVAADSVTSAMSSLVRELNSEDEHVEGGSDSGKQDSNRNNGSYTGETSAEMITEQERRTGQKPVRLSERDFVAEIVARKDRPRPMIQTTGSTEISDHTNEKTDNESYIGTTDDAESYVRTDDENFKTDDELPRSVSDEELSKEFQRYTTDDENNVRSEDPASRTDDEKSANSYWETNINKWVNR</sequence>
<dbReference type="Pfam" id="PF00569">
    <property type="entry name" value="ZZ"/>
    <property type="match status" value="1"/>
</dbReference>
<dbReference type="InterPro" id="IPR000433">
    <property type="entry name" value="Znf_ZZ"/>
</dbReference>
<evidence type="ECO:0000256" key="2">
    <source>
        <dbReference type="ARBA" id="ARBA00022771"/>
    </source>
</evidence>
<feature type="coiled-coil region" evidence="5">
    <location>
        <begin position="292"/>
        <end position="326"/>
    </location>
</feature>
<feature type="compositionally biased region" description="Polar residues" evidence="6">
    <location>
        <begin position="332"/>
        <end position="373"/>
    </location>
</feature>
<accession>A0A2G8JQC9</accession>
<dbReference type="PROSITE" id="PS50135">
    <property type="entry name" value="ZF_ZZ_2"/>
    <property type="match status" value="1"/>
</dbReference>
<keyword evidence="3" id="KW-0862">Zinc</keyword>
<evidence type="ECO:0000256" key="5">
    <source>
        <dbReference type="SAM" id="Coils"/>
    </source>
</evidence>
<feature type="region of interest" description="Disordered" evidence="6">
    <location>
        <begin position="253"/>
        <end position="290"/>
    </location>
</feature>
<dbReference type="SUPFAM" id="SSF47473">
    <property type="entry name" value="EF-hand"/>
    <property type="match status" value="1"/>
</dbReference>
<keyword evidence="5" id="KW-0175">Coiled coil</keyword>
<evidence type="ECO:0000313" key="8">
    <source>
        <dbReference type="EMBL" id="PIK37991.1"/>
    </source>
</evidence>
<feature type="region of interest" description="Disordered" evidence="6">
    <location>
        <begin position="329"/>
        <end position="373"/>
    </location>
</feature>
<feature type="compositionally biased region" description="Basic and acidic residues" evidence="6">
    <location>
        <begin position="472"/>
        <end position="482"/>
    </location>
</feature>
<dbReference type="Pfam" id="PF09069">
    <property type="entry name" value="EF-hand_3"/>
    <property type="match status" value="1"/>
</dbReference>
<keyword evidence="2 4" id="KW-0863">Zinc-finger</keyword>
<keyword evidence="1" id="KW-0479">Metal-binding</keyword>
<feature type="region of interest" description="Disordered" evidence="6">
    <location>
        <begin position="458"/>
        <end position="562"/>
    </location>
</feature>
<gene>
    <name evidence="8" type="ORF">BSL78_25173</name>
</gene>